<keyword evidence="3" id="KW-1185">Reference proteome</keyword>
<dbReference type="OrthoDB" id="9784220at2"/>
<evidence type="ECO:0000313" key="3">
    <source>
        <dbReference type="Proteomes" id="UP000242205"/>
    </source>
</evidence>
<dbReference type="Gene3D" id="3.20.20.370">
    <property type="entry name" value="Glycoside hydrolase/deacetylase"/>
    <property type="match status" value="1"/>
</dbReference>
<dbReference type="EMBL" id="CP025682">
    <property type="protein sequence ID" value="AUN93753.1"/>
    <property type="molecule type" value="Genomic_DNA"/>
</dbReference>
<dbReference type="SUPFAM" id="SSF88713">
    <property type="entry name" value="Glycoside hydrolase/deacetylase"/>
    <property type="match status" value="1"/>
</dbReference>
<dbReference type="KEGG" id="atw:C0099_01650"/>
<dbReference type="InterPro" id="IPR002509">
    <property type="entry name" value="NODB_dom"/>
</dbReference>
<evidence type="ECO:0000259" key="1">
    <source>
        <dbReference type="PROSITE" id="PS51677"/>
    </source>
</evidence>
<protein>
    <submittedName>
        <fullName evidence="2">Chitin deacetylase</fullName>
    </submittedName>
</protein>
<dbReference type="Pfam" id="PF01522">
    <property type="entry name" value="Polysacc_deac_1"/>
    <property type="match status" value="1"/>
</dbReference>
<dbReference type="PROSITE" id="PS51677">
    <property type="entry name" value="NODB"/>
    <property type="match status" value="1"/>
</dbReference>
<dbReference type="AlphaFoldDB" id="A0A2I6S3C2"/>
<proteinExistence type="predicted"/>
<reference evidence="2 3" key="1">
    <citation type="submission" date="2018-01" db="EMBL/GenBank/DDBJ databases">
        <authorList>
            <person name="Fu G.-Y."/>
        </authorList>
    </citation>
    <scope>NUCLEOTIDE SEQUENCE [LARGE SCALE GENOMIC DNA]</scope>
    <source>
        <strain evidence="2 3">SY39</strain>
    </source>
</reference>
<dbReference type="PANTHER" id="PTHR43123:SF1">
    <property type="entry name" value="POLYSACCHARIDE DEACETYLASE-RELATED"/>
    <property type="match status" value="1"/>
</dbReference>
<accession>A0A2I6S3C2</accession>
<dbReference type="RefSeq" id="WP_102245827.1">
    <property type="nucleotide sequence ID" value="NZ_CP025682.1"/>
</dbReference>
<dbReference type="GO" id="GO:0005975">
    <property type="term" value="P:carbohydrate metabolic process"/>
    <property type="evidence" value="ECO:0007669"/>
    <property type="project" value="InterPro"/>
</dbReference>
<sequence length="318" mass="35364">MSTSRRDFHGYGNRPPAADFPGGARVALSFVINLEEGAELSVSDGDERNESVYEAVEEVVGAADPCMESHYEYGTRAGYWRLMDTLAAFDAHGTLSCCARAARRSPLLVRDALARGHEVSCHGERWESHAHMAREREREIIASTHASLTDIAGRAPVGWHTRSAASTSTRALLLEHGGFLYDSDAYNDDLPWLHHRSDGDAHVVLPYSFDTNDMRFQPGGGFVHAEDFARYCIAAFDQLWEEGADTPKMMSVGLHLRIIGRPARIGGLRQFLEHVRSKGDVWIARRDEIAHHWRRVSGLPTWRARSPETTSATGPITT</sequence>
<dbReference type="PANTHER" id="PTHR43123">
    <property type="entry name" value="POLYSACCHARIDE DEACETYLASE-RELATED"/>
    <property type="match status" value="1"/>
</dbReference>
<organism evidence="2 3">
    <name type="scientific">Pseudazoarcus pumilus</name>
    <dbReference type="NCBI Taxonomy" id="2067960"/>
    <lineage>
        <taxon>Bacteria</taxon>
        <taxon>Pseudomonadati</taxon>
        <taxon>Pseudomonadota</taxon>
        <taxon>Betaproteobacteria</taxon>
        <taxon>Rhodocyclales</taxon>
        <taxon>Zoogloeaceae</taxon>
        <taxon>Pseudazoarcus</taxon>
    </lineage>
</organism>
<dbReference type="GO" id="GO:0016810">
    <property type="term" value="F:hydrolase activity, acting on carbon-nitrogen (but not peptide) bonds"/>
    <property type="evidence" value="ECO:0007669"/>
    <property type="project" value="InterPro"/>
</dbReference>
<feature type="domain" description="NodB homology" evidence="1">
    <location>
        <begin position="65"/>
        <end position="284"/>
    </location>
</feature>
<name>A0A2I6S3C2_9RHOO</name>
<gene>
    <name evidence="2" type="ORF">C0099_01650</name>
</gene>
<dbReference type="Proteomes" id="UP000242205">
    <property type="component" value="Chromosome"/>
</dbReference>
<dbReference type="InterPro" id="IPR011330">
    <property type="entry name" value="Glyco_hydro/deAcase_b/a-brl"/>
</dbReference>
<evidence type="ECO:0000313" key="2">
    <source>
        <dbReference type="EMBL" id="AUN93753.1"/>
    </source>
</evidence>